<gene>
    <name evidence="7" type="ORF">EKO27_g8142</name>
</gene>
<dbReference type="InterPro" id="IPR002401">
    <property type="entry name" value="Cyt_P450_E_grp-I"/>
</dbReference>
<keyword evidence="5 6" id="KW-0408">Iron</keyword>
<keyword evidence="3 6" id="KW-0349">Heme</keyword>
<keyword evidence="4 6" id="KW-0479">Metal-binding</keyword>
<evidence type="ECO:0000256" key="6">
    <source>
        <dbReference type="PIRSR" id="PIRSR602401-1"/>
    </source>
</evidence>
<keyword evidence="8" id="KW-1185">Reference proteome</keyword>
<dbReference type="InterPro" id="IPR036396">
    <property type="entry name" value="Cyt_P450_sf"/>
</dbReference>
<dbReference type="CDD" id="cd11058">
    <property type="entry name" value="CYP60B-like"/>
    <property type="match status" value="1"/>
</dbReference>
<dbReference type="EMBL" id="RYZI01000294">
    <property type="protein sequence ID" value="RWA06962.1"/>
    <property type="molecule type" value="Genomic_DNA"/>
</dbReference>
<dbReference type="PANTHER" id="PTHR24305:SF210">
    <property type="entry name" value="CYTOCHROME P450 MONOOXYGENASE ASQL-RELATED"/>
    <property type="match status" value="1"/>
</dbReference>
<dbReference type="GO" id="GO:0016705">
    <property type="term" value="F:oxidoreductase activity, acting on paired donors, with incorporation or reduction of molecular oxygen"/>
    <property type="evidence" value="ECO:0007669"/>
    <property type="project" value="InterPro"/>
</dbReference>
<dbReference type="Gene3D" id="1.10.630.10">
    <property type="entry name" value="Cytochrome P450"/>
    <property type="match status" value="1"/>
</dbReference>
<comment type="cofactor">
    <cofactor evidence="1 6">
        <name>heme</name>
        <dbReference type="ChEBI" id="CHEBI:30413"/>
    </cofactor>
</comment>
<dbReference type="Pfam" id="PF00067">
    <property type="entry name" value="p450"/>
    <property type="match status" value="1"/>
</dbReference>
<comment type="caution">
    <text evidence="7">The sequence shown here is derived from an EMBL/GenBank/DDBJ whole genome shotgun (WGS) entry which is preliminary data.</text>
</comment>
<feature type="binding site" description="axial binding residue" evidence="6">
    <location>
        <position position="373"/>
    </location>
    <ligand>
        <name>heme</name>
        <dbReference type="ChEBI" id="CHEBI:30413"/>
    </ligand>
    <ligandPart>
        <name>Fe</name>
        <dbReference type="ChEBI" id="CHEBI:18248"/>
    </ligandPart>
</feature>
<evidence type="ECO:0000256" key="2">
    <source>
        <dbReference type="ARBA" id="ARBA00010617"/>
    </source>
</evidence>
<dbReference type="PRINTS" id="PR00463">
    <property type="entry name" value="EP450I"/>
</dbReference>
<proteinExistence type="inferred from homology"/>
<evidence type="ECO:0000256" key="4">
    <source>
        <dbReference type="ARBA" id="ARBA00022723"/>
    </source>
</evidence>
<evidence type="ECO:0000256" key="5">
    <source>
        <dbReference type="ARBA" id="ARBA00023004"/>
    </source>
</evidence>
<dbReference type="Proteomes" id="UP000286045">
    <property type="component" value="Unassembled WGS sequence"/>
</dbReference>
<comment type="similarity">
    <text evidence="2">Belongs to the cytochrome P450 family.</text>
</comment>
<dbReference type="InterPro" id="IPR050121">
    <property type="entry name" value="Cytochrome_P450_monoxygenase"/>
</dbReference>
<organism evidence="7 8">
    <name type="scientific">Xylaria grammica</name>
    <dbReference type="NCBI Taxonomy" id="363999"/>
    <lineage>
        <taxon>Eukaryota</taxon>
        <taxon>Fungi</taxon>
        <taxon>Dikarya</taxon>
        <taxon>Ascomycota</taxon>
        <taxon>Pezizomycotina</taxon>
        <taxon>Sordariomycetes</taxon>
        <taxon>Xylariomycetidae</taxon>
        <taxon>Xylariales</taxon>
        <taxon>Xylariaceae</taxon>
        <taxon>Xylaria</taxon>
    </lineage>
</organism>
<evidence type="ECO:0000256" key="3">
    <source>
        <dbReference type="ARBA" id="ARBA00022617"/>
    </source>
</evidence>
<dbReference type="STRING" id="363999.A0A439CXL8"/>
<name>A0A439CXL8_9PEZI</name>
<dbReference type="AlphaFoldDB" id="A0A439CXL8"/>
<evidence type="ECO:0000313" key="7">
    <source>
        <dbReference type="EMBL" id="RWA06962.1"/>
    </source>
</evidence>
<protein>
    <recommendedName>
        <fullName evidence="9">Cytochrome P450</fullName>
    </recommendedName>
</protein>
<dbReference type="PANTHER" id="PTHR24305">
    <property type="entry name" value="CYTOCHROME P450"/>
    <property type="match status" value="1"/>
</dbReference>
<reference evidence="7 8" key="1">
    <citation type="submission" date="2018-12" db="EMBL/GenBank/DDBJ databases">
        <title>Draft genome sequence of Xylaria grammica IHI A82.</title>
        <authorList>
            <person name="Buettner E."/>
            <person name="Kellner H."/>
        </authorList>
    </citation>
    <scope>NUCLEOTIDE SEQUENCE [LARGE SCALE GENOMIC DNA]</scope>
    <source>
        <strain evidence="7 8">IHI A82</strain>
    </source>
</reference>
<dbReference type="GO" id="GO:0020037">
    <property type="term" value="F:heme binding"/>
    <property type="evidence" value="ECO:0007669"/>
    <property type="project" value="InterPro"/>
</dbReference>
<evidence type="ECO:0000313" key="8">
    <source>
        <dbReference type="Proteomes" id="UP000286045"/>
    </source>
</evidence>
<dbReference type="GO" id="GO:0004497">
    <property type="term" value="F:monooxygenase activity"/>
    <property type="evidence" value="ECO:0007669"/>
    <property type="project" value="InterPro"/>
</dbReference>
<dbReference type="PRINTS" id="PR00385">
    <property type="entry name" value="P450"/>
</dbReference>
<accession>A0A439CXL8</accession>
<sequence>MHRHVLRLHEEYGPVVRLGPSEVSFIDGAAWKDIYSLRRCRQIERDPKSFPALTPNGARFDLLTYSPSDHAKYRKILNPSFSEKATKEYEPTIHQDTDTFIKKLSGKLQDSDLKINLTQWLQWLTFDMVADVVFGEPFDCVTDEVSHPCLALSMDLVSFSSFIVFVAWWTGLKNFLVKLSGVENLFINMVRKKCEKNLSSKSQKASVFSNLTKAGDPLDQAEIDGNLTALVIAGSETTGFILTATSYYLATNPECFRKAADEVRSAFASAADINDEDIRKLPYLRAAVDEALRMTPAEPNGLARKVVVDGLDIANQYIPKNTAIYVSQFAQNRHSSHFHLADEYHPERWLNDPRFKNDSLDLVQPFIQGVNVCIGRGLAWMEMRVILAKMLWNFDWTIDAKDREPFEKAKAWHVWMKNPVQIKLLPRGTSSLIA</sequence>
<dbReference type="InterPro" id="IPR001128">
    <property type="entry name" value="Cyt_P450"/>
</dbReference>
<evidence type="ECO:0000256" key="1">
    <source>
        <dbReference type="ARBA" id="ARBA00001971"/>
    </source>
</evidence>
<dbReference type="GO" id="GO:0005506">
    <property type="term" value="F:iron ion binding"/>
    <property type="evidence" value="ECO:0007669"/>
    <property type="project" value="InterPro"/>
</dbReference>
<evidence type="ECO:0008006" key="9">
    <source>
        <dbReference type="Google" id="ProtNLM"/>
    </source>
</evidence>
<dbReference type="SUPFAM" id="SSF48264">
    <property type="entry name" value="Cytochrome P450"/>
    <property type="match status" value="1"/>
</dbReference>